<keyword evidence="8 9" id="KW-0472">Membrane</keyword>
<dbReference type="PRINTS" id="PR00926">
    <property type="entry name" value="MITOCARRIER"/>
</dbReference>
<accession>A0A8H7Q220</accession>
<proteinExistence type="inferred from homology"/>
<dbReference type="PANTHER" id="PTHR45624">
    <property type="entry name" value="MITOCHONDRIAL BASIC AMINO ACIDS TRANSPORTER-RELATED"/>
    <property type="match status" value="1"/>
</dbReference>
<dbReference type="Gene3D" id="1.50.40.10">
    <property type="entry name" value="Mitochondrial carrier domain"/>
    <property type="match status" value="1"/>
</dbReference>
<dbReference type="PROSITE" id="PS50920">
    <property type="entry name" value="SOLCAR"/>
    <property type="match status" value="3"/>
</dbReference>
<sequence>MSTEALAVVAPPKQTSAAADFIAGKNADNKFKFAVSNLLFALLDSMGGMSQVLVGQPLDTIKVRLQLDSGRFKGAIDCAVQTIKNEGFFALYKGMASPLVGIGAVNALLFAANTECRRMLQDRPGEQLPLYKIAIAGSGAGIINSVLASPVEMLKIKMQAQFGKGAAGSGQVYYTGPIDCAQQLIKQHGVANGLFRGLWATVVREIPAYAGFYVGFEATKRSMVKEGEEATVVQLMTAGAAGGLGYWLACYPLDVVKSKVQNQVEPPKGFYVTSTLRSIYAQSGTAGLFRGFGPSMVRALPAAAATFTAYELTMRAIEKNNIV</sequence>
<evidence type="ECO:0000256" key="2">
    <source>
        <dbReference type="ARBA" id="ARBA00006375"/>
    </source>
</evidence>
<organism evidence="11 12">
    <name type="scientific">Mortierella isabellina</name>
    <name type="common">Filamentous fungus</name>
    <name type="synonym">Umbelopsis isabellina</name>
    <dbReference type="NCBI Taxonomy" id="91625"/>
    <lineage>
        <taxon>Eukaryota</taxon>
        <taxon>Fungi</taxon>
        <taxon>Fungi incertae sedis</taxon>
        <taxon>Mucoromycota</taxon>
        <taxon>Mucoromycotina</taxon>
        <taxon>Umbelopsidomycetes</taxon>
        <taxon>Umbelopsidales</taxon>
        <taxon>Umbelopsidaceae</taxon>
        <taxon>Umbelopsis</taxon>
    </lineage>
</organism>
<dbReference type="EMBL" id="JAEPQZ010000003">
    <property type="protein sequence ID" value="KAG2183256.1"/>
    <property type="molecule type" value="Genomic_DNA"/>
</dbReference>
<evidence type="ECO:0000256" key="7">
    <source>
        <dbReference type="ARBA" id="ARBA00023128"/>
    </source>
</evidence>
<comment type="subcellular location">
    <subcellularLocation>
        <location evidence="1">Mitochondrion membrane</location>
        <topology evidence="1">Multi-pass membrane protein</topology>
    </subcellularLocation>
</comment>
<keyword evidence="3 10" id="KW-0813">Transport</keyword>
<evidence type="ECO:0000256" key="1">
    <source>
        <dbReference type="ARBA" id="ARBA00004225"/>
    </source>
</evidence>
<dbReference type="SUPFAM" id="SSF103506">
    <property type="entry name" value="Mitochondrial carrier"/>
    <property type="match status" value="1"/>
</dbReference>
<feature type="repeat" description="Solcar" evidence="9">
    <location>
        <begin position="128"/>
        <end position="222"/>
    </location>
</feature>
<reference evidence="11" key="1">
    <citation type="submission" date="2020-12" db="EMBL/GenBank/DDBJ databases">
        <title>Metabolic potential, ecology and presence of endohyphal bacteria is reflected in genomic diversity of Mucoromycotina.</title>
        <authorList>
            <person name="Muszewska A."/>
            <person name="Okrasinska A."/>
            <person name="Steczkiewicz K."/>
            <person name="Drgas O."/>
            <person name="Orlowska M."/>
            <person name="Perlinska-Lenart U."/>
            <person name="Aleksandrzak-Piekarczyk T."/>
            <person name="Szatraj K."/>
            <person name="Zielenkiewicz U."/>
            <person name="Pilsyk S."/>
            <person name="Malc E."/>
            <person name="Mieczkowski P."/>
            <person name="Kruszewska J.S."/>
            <person name="Biernat P."/>
            <person name="Pawlowska J."/>
        </authorList>
    </citation>
    <scope>NUCLEOTIDE SEQUENCE</scope>
    <source>
        <strain evidence="11">WA0000067209</strain>
    </source>
</reference>
<dbReference type="Proteomes" id="UP000654370">
    <property type="component" value="Unassembled WGS sequence"/>
</dbReference>
<protein>
    <recommendedName>
        <fullName evidence="13">Mitochondrial carrier</fullName>
    </recommendedName>
</protein>
<evidence type="ECO:0000256" key="6">
    <source>
        <dbReference type="ARBA" id="ARBA00022989"/>
    </source>
</evidence>
<evidence type="ECO:0000256" key="8">
    <source>
        <dbReference type="ARBA" id="ARBA00023136"/>
    </source>
</evidence>
<dbReference type="OrthoDB" id="14252at2759"/>
<dbReference type="InterPro" id="IPR002067">
    <property type="entry name" value="MCP"/>
</dbReference>
<dbReference type="InterPro" id="IPR018108">
    <property type="entry name" value="MCP_transmembrane"/>
</dbReference>
<feature type="repeat" description="Solcar" evidence="9">
    <location>
        <begin position="229"/>
        <end position="316"/>
    </location>
</feature>
<dbReference type="Pfam" id="PF00153">
    <property type="entry name" value="Mito_carr"/>
    <property type="match status" value="3"/>
</dbReference>
<dbReference type="GO" id="GO:0000064">
    <property type="term" value="F:L-ornithine transmembrane transporter activity"/>
    <property type="evidence" value="ECO:0007669"/>
    <property type="project" value="TreeGrafter"/>
</dbReference>
<evidence type="ECO:0000256" key="4">
    <source>
        <dbReference type="ARBA" id="ARBA00022692"/>
    </source>
</evidence>
<keyword evidence="6" id="KW-1133">Transmembrane helix</keyword>
<name>A0A8H7Q220_MORIS</name>
<dbReference type="AlphaFoldDB" id="A0A8H7Q220"/>
<feature type="repeat" description="Solcar" evidence="9">
    <location>
        <begin position="35"/>
        <end position="119"/>
    </location>
</feature>
<gene>
    <name evidence="11" type="ORF">INT43_006260</name>
</gene>
<dbReference type="InterPro" id="IPR023395">
    <property type="entry name" value="MCP_dom_sf"/>
</dbReference>
<evidence type="ECO:0000313" key="12">
    <source>
        <dbReference type="Proteomes" id="UP000654370"/>
    </source>
</evidence>
<evidence type="ECO:0008006" key="13">
    <source>
        <dbReference type="Google" id="ProtNLM"/>
    </source>
</evidence>
<evidence type="ECO:0000256" key="5">
    <source>
        <dbReference type="ARBA" id="ARBA00022737"/>
    </source>
</evidence>
<comment type="similarity">
    <text evidence="2 10">Belongs to the mitochondrial carrier (TC 2.A.29) family.</text>
</comment>
<evidence type="ECO:0000256" key="10">
    <source>
        <dbReference type="RuleBase" id="RU000488"/>
    </source>
</evidence>
<keyword evidence="5" id="KW-0677">Repeat</keyword>
<evidence type="ECO:0000313" key="11">
    <source>
        <dbReference type="EMBL" id="KAG2183256.1"/>
    </source>
</evidence>
<keyword evidence="12" id="KW-1185">Reference proteome</keyword>
<comment type="caution">
    <text evidence="11">The sequence shown here is derived from an EMBL/GenBank/DDBJ whole genome shotgun (WGS) entry which is preliminary data.</text>
</comment>
<dbReference type="GO" id="GO:0031966">
    <property type="term" value="C:mitochondrial membrane"/>
    <property type="evidence" value="ECO:0007669"/>
    <property type="project" value="UniProtKB-SubCell"/>
</dbReference>
<evidence type="ECO:0000256" key="9">
    <source>
        <dbReference type="PROSITE-ProRule" id="PRU00282"/>
    </source>
</evidence>
<keyword evidence="4 9" id="KW-0812">Transmembrane</keyword>
<keyword evidence="7" id="KW-0496">Mitochondrion</keyword>
<dbReference type="InterPro" id="IPR050567">
    <property type="entry name" value="Mitochondrial_Carrier"/>
</dbReference>
<evidence type="ECO:0000256" key="3">
    <source>
        <dbReference type="ARBA" id="ARBA00022448"/>
    </source>
</evidence>
<dbReference type="GO" id="GO:1990575">
    <property type="term" value="P:mitochondrial L-ornithine transmembrane transport"/>
    <property type="evidence" value="ECO:0007669"/>
    <property type="project" value="TreeGrafter"/>
</dbReference>
<dbReference type="PANTHER" id="PTHR45624:SF45">
    <property type="entry name" value="MITOCHONDRIAL CARRIER"/>
    <property type="match status" value="1"/>
</dbReference>